<name>A0A9P9DU51_9HYPO</name>
<protein>
    <recommendedName>
        <fullName evidence="8">Nucleoside phosphorylase domain-containing protein</fullName>
    </recommendedName>
</protein>
<dbReference type="InterPro" id="IPR055497">
    <property type="entry name" value="DUF7069"/>
</dbReference>
<feature type="repeat" description="ANK" evidence="2">
    <location>
        <begin position="894"/>
        <end position="926"/>
    </location>
</feature>
<dbReference type="InterPro" id="IPR036770">
    <property type="entry name" value="Ankyrin_rpt-contain_sf"/>
</dbReference>
<dbReference type="Pfam" id="PF12796">
    <property type="entry name" value="Ank_2"/>
    <property type="match status" value="2"/>
</dbReference>
<comment type="caution">
    <text evidence="6">The sequence shown here is derived from an EMBL/GenBank/DDBJ whole genome shotgun (WGS) entry which is preliminary data.</text>
</comment>
<accession>A0A9P9DU51</accession>
<evidence type="ECO:0000259" key="4">
    <source>
        <dbReference type="Pfam" id="PF23239"/>
    </source>
</evidence>
<gene>
    <name evidence="6" type="ORF">B0J13DRAFT_589089</name>
</gene>
<evidence type="ECO:0000259" key="5">
    <source>
        <dbReference type="Pfam" id="PF24883"/>
    </source>
</evidence>
<dbReference type="SMART" id="SM00248">
    <property type="entry name" value="ANK"/>
    <property type="match status" value="4"/>
</dbReference>
<dbReference type="SUPFAM" id="SSF48403">
    <property type="entry name" value="Ankyrin repeat"/>
    <property type="match status" value="1"/>
</dbReference>
<dbReference type="InterPro" id="IPR056884">
    <property type="entry name" value="NPHP3-like_N"/>
</dbReference>
<dbReference type="InterPro" id="IPR053137">
    <property type="entry name" value="NLR-like"/>
</dbReference>
<dbReference type="AlphaFoldDB" id="A0A9P9DU51"/>
<evidence type="ECO:0008006" key="8">
    <source>
        <dbReference type="Google" id="ProtNLM"/>
    </source>
</evidence>
<evidence type="ECO:0000256" key="3">
    <source>
        <dbReference type="SAM" id="MobiDB-lite"/>
    </source>
</evidence>
<feature type="region of interest" description="Disordered" evidence="3">
    <location>
        <begin position="990"/>
        <end position="1016"/>
    </location>
</feature>
<evidence type="ECO:0000313" key="7">
    <source>
        <dbReference type="Proteomes" id="UP000717696"/>
    </source>
</evidence>
<evidence type="ECO:0000256" key="2">
    <source>
        <dbReference type="PROSITE-ProRule" id="PRU00023"/>
    </source>
</evidence>
<evidence type="ECO:0000313" key="6">
    <source>
        <dbReference type="EMBL" id="KAH7125067.1"/>
    </source>
</evidence>
<proteinExistence type="predicted"/>
<dbReference type="PANTHER" id="PTHR46082">
    <property type="entry name" value="ATP/GTP-BINDING PROTEIN-RELATED"/>
    <property type="match status" value="1"/>
</dbReference>
<keyword evidence="7" id="KW-1185">Reference proteome</keyword>
<feature type="repeat" description="ANK" evidence="2">
    <location>
        <begin position="961"/>
        <end position="993"/>
    </location>
</feature>
<dbReference type="PROSITE" id="PS50297">
    <property type="entry name" value="ANK_REP_REGION"/>
    <property type="match status" value="4"/>
</dbReference>
<keyword evidence="1" id="KW-0677">Repeat</keyword>
<dbReference type="EMBL" id="JAGMUU010000024">
    <property type="protein sequence ID" value="KAH7125067.1"/>
    <property type="molecule type" value="Genomic_DNA"/>
</dbReference>
<organism evidence="6 7">
    <name type="scientific">Dactylonectria estremocensis</name>
    <dbReference type="NCBI Taxonomy" id="1079267"/>
    <lineage>
        <taxon>Eukaryota</taxon>
        <taxon>Fungi</taxon>
        <taxon>Dikarya</taxon>
        <taxon>Ascomycota</taxon>
        <taxon>Pezizomycotina</taxon>
        <taxon>Sordariomycetes</taxon>
        <taxon>Hypocreomycetidae</taxon>
        <taxon>Hypocreales</taxon>
        <taxon>Nectriaceae</taxon>
        <taxon>Dactylonectria</taxon>
    </lineage>
</organism>
<dbReference type="PROSITE" id="PS50088">
    <property type="entry name" value="ANK_REPEAT"/>
    <property type="match status" value="4"/>
</dbReference>
<dbReference type="Gene3D" id="1.25.40.20">
    <property type="entry name" value="Ankyrin repeat-containing domain"/>
    <property type="match status" value="2"/>
</dbReference>
<reference evidence="6" key="1">
    <citation type="journal article" date="2021" name="Nat. Commun.">
        <title>Genetic determinants of endophytism in the Arabidopsis root mycobiome.</title>
        <authorList>
            <person name="Mesny F."/>
            <person name="Miyauchi S."/>
            <person name="Thiergart T."/>
            <person name="Pickel B."/>
            <person name="Atanasova L."/>
            <person name="Karlsson M."/>
            <person name="Huettel B."/>
            <person name="Barry K.W."/>
            <person name="Haridas S."/>
            <person name="Chen C."/>
            <person name="Bauer D."/>
            <person name="Andreopoulos W."/>
            <person name="Pangilinan J."/>
            <person name="LaButti K."/>
            <person name="Riley R."/>
            <person name="Lipzen A."/>
            <person name="Clum A."/>
            <person name="Drula E."/>
            <person name="Henrissat B."/>
            <person name="Kohler A."/>
            <person name="Grigoriev I.V."/>
            <person name="Martin F.M."/>
            <person name="Hacquard S."/>
        </authorList>
    </citation>
    <scope>NUCLEOTIDE SEQUENCE</scope>
    <source>
        <strain evidence="6">MPI-CAGE-AT-0021</strain>
    </source>
</reference>
<dbReference type="SUPFAM" id="SSF52540">
    <property type="entry name" value="P-loop containing nucleoside triphosphate hydrolases"/>
    <property type="match status" value="1"/>
</dbReference>
<evidence type="ECO:0000256" key="1">
    <source>
        <dbReference type="ARBA" id="ARBA00022737"/>
    </source>
</evidence>
<dbReference type="Gene3D" id="3.40.50.1580">
    <property type="entry name" value="Nucleoside phosphorylase domain"/>
    <property type="match status" value="2"/>
</dbReference>
<feature type="domain" description="DUF7069" evidence="4">
    <location>
        <begin position="603"/>
        <end position="666"/>
    </location>
</feature>
<dbReference type="Pfam" id="PF24883">
    <property type="entry name" value="NPHP3_N"/>
    <property type="match status" value="1"/>
</dbReference>
<feature type="compositionally biased region" description="Polar residues" evidence="3">
    <location>
        <begin position="1000"/>
        <end position="1016"/>
    </location>
</feature>
<dbReference type="SUPFAM" id="SSF53167">
    <property type="entry name" value="Purine and uridine phosphorylases"/>
    <property type="match status" value="1"/>
</dbReference>
<dbReference type="Pfam" id="PF23239">
    <property type="entry name" value="DUF7069"/>
    <property type="match status" value="1"/>
</dbReference>
<feature type="repeat" description="ANK" evidence="2">
    <location>
        <begin position="861"/>
        <end position="893"/>
    </location>
</feature>
<dbReference type="Gene3D" id="3.40.50.300">
    <property type="entry name" value="P-loop containing nucleotide triphosphate hydrolases"/>
    <property type="match status" value="1"/>
</dbReference>
<dbReference type="PANTHER" id="PTHR46082:SF11">
    <property type="entry name" value="AAA+ ATPASE DOMAIN-CONTAINING PROTEIN-RELATED"/>
    <property type="match status" value="1"/>
</dbReference>
<sequence length="1016" mass="114512">MQAVTRRPTAAKSRSSVRYDAGEAGYDRVATRRRHAALVLDWLGWRTENSIDSFASPNTGDEEARTQVLVWCRPAVQHENDIIGREVPTQLQLDPANYTVGWICAISIEYLAAQLCLDEQHERPEHVSRHDNNDYTLGRVGKHNVVIAVLPDGEYGTSSAQASQEICCIASQTAPRDGEGGVLQYDFGKTIQDQSFRQTAFLNRPPTVLLTAVSGLKTQYQMKRYQLGEAIKLILQKEEDLRDELGRPNASSDRLYRSNFVHPLDKKNSCVEVCGVDPSNLIKRPERMKQPQSPVVHYGLIASANQLMKDALVRDRLAAEMDVLCFEMEAAGLMNHFPCLVIRGICDYSDSHKNKEWQGYAAIVAAAYAKDLLYRIAPNRVEAEKKIGDILSGLHEAAEEHLDIAKRHHEVAEENRDLSKGQLQAQKDLDKERLSKDEQKEEQNDATYEWYKGRVEERIEGTCLWLLNHKHFQSWLKQESGPLLVTADPGCGKSVLAKYLIDHALPRSTTICYFFFKDQDQNTIREALCALLHQLFSQKPIAIKDPQAGPITIVLDALDECAESEFADLMRNIRSQSSDDQLGYGKLKYLLTCRPYKQIVSYNEVNCVIMHRVNQLSEKKSLSYRSKSHLEKKLREATHRTHLWVYLVFDYLEKGNFKKTQKGVDSTIAILPKSVNEAYEQILNKSKEHAMARKALSIILAAHATSESIHDLDLEDEEDFKWSLGSWCRLFVSICHGKIYFLHQTAREFLLASPITVSSGLHWRHSINIQQAHAVLAEVCVLYLNFFNSDVSLPADANGAVNSYAFLDYSAQTWGAHFRNAGIVDDAAIISFALGIFNPDSKSYSVWFGIYWKTTSIRATEYFTDLMLASYYGHHVIVKLLLKKGANVEAKGEYGRTPLSWAVGNVRTASVKLLLEKGADVEAKDEYGRTPLWWAAKNESEASVKLLLERGADFEAKDSEYGQTPLSWAAENGHGAIVRLLLEKGADVECEDEDGRTPLSRMSQTSECPKNPNLSN</sequence>
<feature type="repeat" description="ANK" evidence="2">
    <location>
        <begin position="927"/>
        <end position="959"/>
    </location>
</feature>
<dbReference type="InterPro" id="IPR002110">
    <property type="entry name" value="Ankyrin_rpt"/>
</dbReference>
<dbReference type="GO" id="GO:0003824">
    <property type="term" value="F:catalytic activity"/>
    <property type="evidence" value="ECO:0007669"/>
    <property type="project" value="InterPro"/>
</dbReference>
<dbReference type="OrthoDB" id="163438at2759"/>
<dbReference type="GO" id="GO:0009116">
    <property type="term" value="P:nucleoside metabolic process"/>
    <property type="evidence" value="ECO:0007669"/>
    <property type="project" value="InterPro"/>
</dbReference>
<keyword evidence="2" id="KW-0040">ANK repeat</keyword>
<dbReference type="InterPro" id="IPR027417">
    <property type="entry name" value="P-loop_NTPase"/>
</dbReference>
<dbReference type="InterPro" id="IPR035994">
    <property type="entry name" value="Nucleoside_phosphorylase_sf"/>
</dbReference>
<dbReference type="Proteomes" id="UP000717696">
    <property type="component" value="Unassembled WGS sequence"/>
</dbReference>
<feature type="domain" description="Nephrocystin 3-like N-terminal" evidence="5">
    <location>
        <begin position="461"/>
        <end position="541"/>
    </location>
</feature>